<feature type="transmembrane region" description="Helical" evidence="2">
    <location>
        <begin position="46"/>
        <end position="64"/>
    </location>
</feature>
<feature type="transmembrane region" description="Helical" evidence="2">
    <location>
        <begin position="152"/>
        <end position="169"/>
    </location>
</feature>
<dbReference type="InterPro" id="IPR002656">
    <property type="entry name" value="Acyl_transf_3_dom"/>
</dbReference>
<sequence length="926" mass="99867">MSSSTSGNSTPTRRFRTDIEGLRGFAIALVVVFHVFVGRVSSGVDVFLLLGGVFFFSGQLNNALNPKGQTLLQSLVRIIRRLYPHLVVVVAATLGGGLIALSTLQHSNLAHDAVASLGYFQNWSLANTGREYAAIQQQVSPYQHLWSMAVQFQIYVGSLLFIWLFALVVRKYSRPIFTVTLVVATLASFIYATWLHVDDQTLNYYSTFSRFWEIGLGGLLGIVITSRRSRTRTDGSPALLMARAPRWTRWVMGVVGIAGIIFTGLFLDGAHQFPGPWTLIPLLGTVLIVLAGTGTEYETAGTDGKAIAVNRLLESAPFQFFGRISYGLYLWHWPLLVLALNLSGRTQVPAMLGLLVIAGSIVLAWITMRVVEKPLRQQSKQERSWVKLFSGVKPFKVAAAVALAGIVAAVLYAPTVVDSRARDKGDLLWQYASNADMYPGARANVNNEDVRANLPLVPPLEDFDALTPQTAFDGCSQGFTESFLVLTQDYNRSPVPCAYGDVHSDRTLYLVGASHSEHFLPALDVVMKSRGIKLVPLMKMACPINSSLPLADGSPNPTCPVWSEAVMQYIHDNPPTEGIFMTGTRPTGLLGQGPEVVPDEFLKTVQQFDSWGIHSYLVRDNVWFMNNSDDSQGLMDMRLCVADMMEGKRGENDAGSGYPGVHNEMSVTSEEISEINSVCGNTVRSRLEEINPATGSKTAASAWGKDSSPEVSLRAHESTLAQGTLAQGTNGASASATGGTAPMAGLVPTGYVDPSGNRFYVNSAGAVFYTTPAGALYQQDAYGNSMLVSSAPSKKGDSSKNSDKDSKKSKGSDKNSNGSSTSSSSSATSTSSSSSETATSTESSTSSDAAEPERDSGTKALPNNGAYKGLSVTNLDLTPVLCRDNWCPGIIGNVVVYRDSHHYTNVFARTLAQEIERQMFGSVTVD</sequence>
<feature type="transmembrane region" description="Helical" evidence="2">
    <location>
        <begin position="320"/>
        <end position="342"/>
    </location>
</feature>
<feature type="domain" description="SGNH" evidence="4">
    <location>
        <begin position="842"/>
        <end position="916"/>
    </location>
</feature>
<keyword evidence="2" id="KW-0472">Membrane</keyword>
<evidence type="ECO:0000259" key="3">
    <source>
        <dbReference type="Pfam" id="PF01757"/>
    </source>
</evidence>
<dbReference type="EMBL" id="WBZJ01000004">
    <property type="protein sequence ID" value="KAB3519259.1"/>
    <property type="molecule type" value="Genomic_DNA"/>
</dbReference>
<evidence type="ECO:0000256" key="1">
    <source>
        <dbReference type="SAM" id="MobiDB-lite"/>
    </source>
</evidence>
<dbReference type="PANTHER" id="PTHR23028">
    <property type="entry name" value="ACETYLTRANSFERASE"/>
    <property type="match status" value="1"/>
</dbReference>
<feature type="transmembrane region" description="Helical" evidence="2">
    <location>
        <begin position="348"/>
        <end position="371"/>
    </location>
</feature>
<evidence type="ECO:0000256" key="2">
    <source>
        <dbReference type="SAM" id="Phobius"/>
    </source>
</evidence>
<feature type="transmembrane region" description="Helical" evidence="2">
    <location>
        <begin position="209"/>
        <end position="226"/>
    </location>
</feature>
<keyword evidence="2" id="KW-0812">Transmembrane</keyword>
<dbReference type="GO" id="GO:0016746">
    <property type="term" value="F:acyltransferase activity"/>
    <property type="evidence" value="ECO:0007669"/>
    <property type="project" value="UniProtKB-KW"/>
</dbReference>
<protein>
    <submittedName>
        <fullName evidence="5">Acyltransferase</fullName>
    </submittedName>
</protein>
<dbReference type="RefSeq" id="WP_151844891.1">
    <property type="nucleotide sequence ID" value="NZ_WBZJ01000004.1"/>
</dbReference>
<dbReference type="Pfam" id="PF19040">
    <property type="entry name" value="SGNH"/>
    <property type="match status" value="2"/>
</dbReference>
<proteinExistence type="predicted"/>
<feature type="domain" description="SGNH" evidence="4">
    <location>
        <begin position="495"/>
        <end position="622"/>
    </location>
</feature>
<feature type="transmembrane region" description="Helical" evidence="2">
    <location>
        <begin position="85"/>
        <end position="104"/>
    </location>
</feature>
<evidence type="ECO:0000313" key="6">
    <source>
        <dbReference type="Proteomes" id="UP000436181"/>
    </source>
</evidence>
<keyword evidence="5" id="KW-0012">Acyltransferase</keyword>
<feature type="region of interest" description="Disordered" evidence="1">
    <location>
        <begin position="788"/>
        <end position="868"/>
    </location>
</feature>
<keyword evidence="2" id="KW-1133">Transmembrane helix</keyword>
<accession>A0ABQ6VCG6</accession>
<dbReference type="Proteomes" id="UP000436181">
    <property type="component" value="Unassembled WGS sequence"/>
</dbReference>
<dbReference type="Pfam" id="PF01757">
    <property type="entry name" value="Acyl_transf_3"/>
    <property type="match status" value="1"/>
</dbReference>
<comment type="caution">
    <text evidence="5">The sequence shown here is derived from an EMBL/GenBank/DDBJ whole genome shotgun (WGS) entry which is preliminary data.</text>
</comment>
<feature type="transmembrane region" description="Helical" evidence="2">
    <location>
        <begin position="279"/>
        <end position="299"/>
    </location>
</feature>
<evidence type="ECO:0000313" key="5">
    <source>
        <dbReference type="EMBL" id="KAB3519259.1"/>
    </source>
</evidence>
<feature type="compositionally biased region" description="Low complexity" evidence="1">
    <location>
        <begin position="814"/>
        <end position="849"/>
    </location>
</feature>
<organism evidence="5 6">
    <name type="scientific">Corynebacterium zhongnanshanii</name>
    <dbReference type="NCBI Taxonomy" id="2768834"/>
    <lineage>
        <taxon>Bacteria</taxon>
        <taxon>Bacillati</taxon>
        <taxon>Actinomycetota</taxon>
        <taxon>Actinomycetes</taxon>
        <taxon>Mycobacteriales</taxon>
        <taxon>Corynebacteriaceae</taxon>
        <taxon>Corynebacterium</taxon>
    </lineage>
</organism>
<keyword evidence="6" id="KW-1185">Reference proteome</keyword>
<keyword evidence="5" id="KW-0808">Transferase</keyword>
<feature type="transmembrane region" description="Helical" evidence="2">
    <location>
        <begin position="21"/>
        <end position="40"/>
    </location>
</feature>
<evidence type="ECO:0000259" key="4">
    <source>
        <dbReference type="Pfam" id="PF19040"/>
    </source>
</evidence>
<feature type="transmembrane region" description="Helical" evidence="2">
    <location>
        <begin position="176"/>
        <end position="197"/>
    </location>
</feature>
<dbReference type="InterPro" id="IPR043968">
    <property type="entry name" value="SGNH"/>
</dbReference>
<feature type="compositionally biased region" description="Basic and acidic residues" evidence="1">
    <location>
        <begin position="794"/>
        <end position="813"/>
    </location>
</feature>
<reference evidence="5 6" key="1">
    <citation type="submission" date="2019-10" db="EMBL/GenBank/DDBJ databases">
        <title>Corynebacterium sp novel species isolated from the respiratory tract of Marmot.</title>
        <authorList>
            <person name="Zhang G."/>
        </authorList>
    </citation>
    <scope>NUCLEOTIDE SEQUENCE [LARGE SCALE GENOMIC DNA]</scope>
    <source>
        <strain evidence="5 6">336</strain>
    </source>
</reference>
<gene>
    <name evidence="5" type="ORF">F8377_09765</name>
</gene>
<name>A0ABQ6VCG6_9CORY</name>
<feature type="domain" description="Acyltransferase 3" evidence="3">
    <location>
        <begin position="18"/>
        <end position="368"/>
    </location>
</feature>
<dbReference type="InterPro" id="IPR050879">
    <property type="entry name" value="Acyltransferase_3"/>
</dbReference>
<feature type="transmembrane region" description="Helical" evidence="2">
    <location>
        <begin position="247"/>
        <end position="267"/>
    </location>
</feature>
<dbReference type="PANTHER" id="PTHR23028:SF53">
    <property type="entry name" value="ACYL_TRANSF_3 DOMAIN-CONTAINING PROTEIN"/>
    <property type="match status" value="1"/>
</dbReference>
<feature type="region of interest" description="Disordered" evidence="1">
    <location>
        <begin position="692"/>
        <end position="714"/>
    </location>
</feature>
<feature type="transmembrane region" description="Helical" evidence="2">
    <location>
        <begin position="392"/>
        <end position="413"/>
    </location>
</feature>